<evidence type="ECO:0000313" key="2">
    <source>
        <dbReference type="EMBL" id="SFV76121.1"/>
    </source>
</evidence>
<sequence>MNYSKSTTLGLSNVESKKIYPIYSGFCGFAWAIVASKGFFVTQQF</sequence>
<dbReference type="AlphaFoldDB" id="A0A1W1D669"/>
<gene>
    <name evidence="2" type="ORF">MNB_SUP05-10-683</name>
</gene>
<proteinExistence type="predicted"/>
<keyword evidence="1" id="KW-0812">Transmembrane</keyword>
<dbReference type="EMBL" id="FPHQ01000048">
    <property type="protein sequence ID" value="SFV76121.1"/>
    <property type="molecule type" value="Genomic_DNA"/>
</dbReference>
<name>A0A1W1D669_9ZZZZ</name>
<evidence type="ECO:0000256" key="1">
    <source>
        <dbReference type="SAM" id="Phobius"/>
    </source>
</evidence>
<organism evidence="2">
    <name type="scientific">hydrothermal vent metagenome</name>
    <dbReference type="NCBI Taxonomy" id="652676"/>
    <lineage>
        <taxon>unclassified sequences</taxon>
        <taxon>metagenomes</taxon>
        <taxon>ecological metagenomes</taxon>
    </lineage>
</organism>
<keyword evidence="1" id="KW-0472">Membrane</keyword>
<accession>A0A1W1D669</accession>
<reference evidence="2" key="1">
    <citation type="submission" date="2016-10" db="EMBL/GenBank/DDBJ databases">
        <authorList>
            <person name="de Groot N.N."/>
        </authorList>
    </citation>
    <scope>NUCLEOTIDE SEQUENCE</scope>
</reference>
<keyword evidence="1" id="KW-1133">Transmembrane helix</keyword>
<protein>
    <submittedName>
        <fullName evidence="2">Uncharacterized protein</fullName>
    </submittedName>
</protein>
<feature type="transmembrane region" description="Helical" evidence="1">
    <location>
        <begin position="20"/>
        <end position="40"/>
    </location>
</feature>